<evidence type="ECO:0000256" key="3">
    <source>
        <dbReference type="ARBA" id="ARBA00022670"/>
    </source>
</evidence>
<protein>
    <submittedName>
        <fullName evidence="13">Peptidase M3A/M3B catalytic domain-containing protein</fullName>
    </submittedName>
</protein>
<organism evidence="12 13">
    <name type="scientific">Globodera rostochiensis</name>
    <name type="common">Golden nematode worm</name>
    <name type="synonym">Heterodera rostochiensis</name>
    <dbReference type="NCBI Taxonomy" id="31243"/>
    <lineage>
        <taxon>Eukaryota</taxon>
        <taxon>Metazoa</taxon>
        <taxon>Ecdysozoa</taxon>
        <taxon>Nematoda</taxon>
        <taxon>Chromadorea</taxon>
        <taxon>Rhabditida</taxon>
        <taxon>Tylenchina</taxon>
        <taxon>Tylenchomorpha</taxon>
        <taxon>Tylenchoidea</taxon>
        <taxon>Heteroderidae</taxon>
        <taxon>Heteroderinae</taxon>
        <taxon>Globodera</taxon>
    </lineage>
</organism>
<dbReference type="InterPro" id="IPR024077">
    <property type="entry name" value="Neurolysin/TOP_dom2"/>
</dbReference>
<evidence type="ECO:0000256" key="4">
    <source>
        <dbReference type="ARBA" id="ARBA00022723"/>
    </source>
</evidence>
<dbReference type="GO" id="GO:0006518">
    <property type="term" value="P:peptide metabolic process"/>
    <property type="evidence" value="ECO:0007669"/>
    <property type="project" value="TreeGrafter"/>
</dbReference>
<keyword evidence="9" id="KW-0496">Mitochondrion</keyword>
<keyword evidence="3 10" id="KW-0645">Protease</keyword>
<dbReference type="GO" id="GO:0046872">
    <property type="term" value="F:metal ion binding"/>
    <property type="evidence" value="ECO:0007669"/>
    <property type="project" value="UniProtKB-UniRule"/>
</dbReference>
<dbReference type="WBParaSite" id="Gr19_v10_g4910.t1">
    <property type="protein sequence ID" value="Gr19_v10_g4910.t1"/>
    <property type="gene ID" value="Gr19_v10_g4910"/>
</dbReference>
<dbReference type="Gene3D" id="1.10.1370.10">
    <property type="entry name" value="Neurolysin, domain 3"/>
    <property type="match status" value="1"/>
</dbReference>
<evidence type="ECO:0000256" key="2">
    <source>
        <dbReference type="ARBA" id="ARBA00006040"/>
    </source>
</evidence>
<comment type="similarity">
    <text evidence="2 10">Belongs to the peptidase M3 family.</text>
</comment>
<comment type="subcellular location">
    <subcellularLocation>
        <location evidence="1">Mitochondrion</location>
    </subcellularLocation>
</comment>
<dbReference type="InterPro" id="IPR001567">
    <property type="entry name" value="Pept_M3A_M3B_dom"/>
</dbReference>
<evidence type="ECO:0000256" key="6">
    <source>
        <dbReference type="ARBA" id="ARBA00022833"/>
    </source>
</evidence>
<dbReference type="PANTHER" id="PTHR11804:SF79">
    <property type="entry name" value="MITOCHONDRIAL INTERMEDIATE PEPTIDASE"/>
    <property type="match status" value="1"/>
</dbReference>
<evidence type="ECO:0000259" key="11">
    <source>
        <dbReference type="Pfam" id="PF01432"/>
    </source>
</evidence>
<name>A0A914HYA8_GLORO</name>
<dbReference type="Gene3D" id="3.40.390.10">
    <property type="entry name" value="Collagenase (Catalytic Domain)"/>
    <property type="match status" value="1"/>
</dbReference>
<keyword evidence="6 10" id="KW-0862">Zinc</keyword>
<dbReference type="GO" id="GO:0005739">
    <property type="term" value="C:mitochondrion"/>
    <property type="evidence" value="ECO:0007669"/>
    <property type="project" value="UniProtKB-SubCell"/>
</dbReference>
<evidence type="ECO:0000256" key="1">
    <source>
        <dbReference type="ARBA" id="ARBA00004173"/>
    </source>
</evidence>
<evidence type="ECO:0000256" key="8">
    <source>
        <dbReference type="ARBA" id="ARBA00023049"/>
    </source>
</evidence>
<keyword evidence="4 10" id="KW-0479">Metal-binding</keyword>
<evidence type="ECO:0000256" key="7">
    <source>
        <dbReference type="ARBA" id="ARBA00022946"/>
    </source>
</evidence>
<feature type="domain" description="Peptidase M3A/M3B catalytic" evidence="11">
    <location>
        <begin position="219"/>
        <end position="669"/>
    </location>
</feature>
<evidence type="ECO:0000256" key="10">
    <source>
        <dbReference type="RuleBase" id="RU003435"/>
    </source>
</evidence>
<dbReference type="PANTHER" id="PTHR11804">
    <property type="entry name" value="PROTEASE M3 THIMET OLIGOPEPTIDASE-RELATED"/>
    <property type="match status" value="1"/>
</dbReference>
<sequence length="695" mass="78299">MRPFLPKSTRNIFLFRSFFRHHSADGSGQATKMAPLSASANIGLFGNFLLRSPNGFELLMRAVDAKANELVKEIVQSADERAADRGKMKSTVSLVDDLSNEICSAADLTDCVRCMHTDPKWGKAAENAMRFFTSLVETLNTMPLDMVSERTAKLLLEEFEHSGIKLSSVERQQFVQLSDEIFDAGTNFVVGCERPVKLNDEERSTFGLSDSHLDGPWTQHADRRLRWFTYTKYFEHNDQQESFLRRLVSARHDLALLTNFQSFAHRAQNNSVLGTYENVHSFLTNIIERFLPKCDVELAEVQQFVQKFSLNFDTVETQLNDCDVEFATTLKRQSILQTSGHPSHSSFFFHLASLLDGFEWLVGALYKLRFERCEPAEGECWPGNVVKLNVHHLEDGAFLGSIFLDIDARPSKIQGDCHFTIRCSKLLDDGVFQTPIVVLSLAIVPDAAIDSQKSSLAVFERATMNVQQAENFFHEMGHAMHSILGRTRFQHVAGTRCPTDFAEVPSHLMECFFSDTRILRRLWRDKSGRAPTDESAEILDGIAKSRRVFNALHTTRQAFYALFDLELYGERAAEIAEGRMSTTELFGHLQRKALPGLKYSDNSAYHHRIAHSFTYGAKYYSYLVARAGASLIYERLFAEDPTSGQNGLKWAKVQSYGGEYPSDVLLAMALNTLDGKAPTATELVSALDNQSSDAF</sequence>
<evidence type="ECO:0000256" key="9">
    <source>
        <dbReference type="ARBA" id="ARBA00023128"/>
    </source>
</evidence>
<dbReference type="Pfam" id="PF01432">
    <property type="entry name" value="Peptidase_M3"/>
    <property type="match status" value="1"/>
</dbReference>
<reference evidence="13" key="1">
    <citation type="submission" date="2022-11" db="UniProtKB">
        <authorList>
            <consortium name="WormBaseParasite"/>
        </authorList>
    </citation>
    <scope>IDENTIFICATION</scope>
</reference>
<dbReference type="GO" id="GO:0004222">
    <property type="term" value="F:metalloendopeptidase activity"/>
    <property type="evidence" value="ECO:0007669"/>
    <property type="project" value="InterPro"/>
</dbReference>
<dbReference type="InterPro" id="IPR045090">
    <property type="entry name" value="Pept_M3A_M3B"/>
</dbReference>
<accession>A0A914HYA8</accession>
<dbReference type="GO" id="GO:0006627">
    <property type="term" value="P:protein processing involved in protein targeting to mitochondrion"/>
    <property type="evidence" value="ECO:0007669"/>
    <property type="project" value="TreeGrafter"/>
</dbReference>
<evidence type="ECO:0000256" key="5">
    <source>
        <dbReference type="ARBA" id="ARBA00022801"/>
    </source>
</evidence>
<comment type="cofactor">
    <cofactor evidence="10">
        <name>Zn(2+)</name>
        <dbReference type="ChEBI" id="CHEBI:29105"/>
    </cofactor>
    <text evidence="10">Binds 1 zinc ion.</text>
</comment>
<proteinExistence type="inferred from homology"/>
<dbReference type="SUPFAM" id="SSF55486">
    <property type="entry name" value="Metalloproteases ('zincins'), catalytic domain"/>
    <property type="match status" value="1"/>
</dbReference>
<dbReference type="Proteomes" id="UP000887572">
    <property type="component" value="Unplaced"/>
</dbReference>
<keyword evidence="8 10" id="KW-0482">Metalloprotease</keyword>
<dbReference type="AlphaFoldDB" id="A0A914HYA8"/>
<dbReference type="CDD" id="cd06457">
    <property type="entry name" value="M3A_MIP"/>
    <property type="match status" value="1"/>
</dbReference>
<keyword evidence="5 10" id="KW-0378">Hydrolase</keyword>
<keyword evidence="12" id="KW-1185">Reference proteome</keyword>
<dbReference type="InterPro" id="IPR033851">
    <property type="entry name" value="M3A_MIP"/>
</dbReference>
<evidence type="ECO:0000313" key="13">
    <source>
        <dbReference type="WBParaSite" id="Gr19_v10_g4910.t1"/>
    </source>
</evidence>
<keyword evidence="7" id="KW-0809">Transit peptide</keyword>
<evidence type="ECO:0000313" key="12">
    <source>
        <dbReference type="Proteomes" id="UP000887572"/>
    </source>
</evidence>
<dbReference type="InterPro" id="IPR024079">
    <property type="entry name" value="MetalloPept_cat_dom_sf"/>
</dbReference>